<accession>A0A1B0A3A7</accession>
<dbReference type="VEuPathDB" id="VectorBase:GPAI033163"/>
<dbReference type="EnsemblMetazoa" id="GPAI033163-RA">
    <property type="protein sequence ID" value="GPAI033163-PA"/>
    <property type="gene ID" value="GPAI033163"/>
</dbReference>
<evidence type="ECO:0000313" key="2">
    <source>
        <dbReference type="Proteomes" id="UP000092445"/>
    </source>
</evidence>
<sequence length="107" mass="12662">MTSLRRSVISTSSVIPLQSHRKFILNIFMFVKKELFNVQKKHLFDGSIQLNSEAIVFKFQLQLHAFVLLVKQEKLYKIETMTPMIRLTQHSYDSHPMQSHRTNFHDS</sequence>
<keyword evidence="2" id="KW-1185">Reference proteome</keyword>
<evidence type="ECO:0000313" key="1">
    <source>
        <dbReference type="EnsemblMetazoa" id="GPAI033163-PA"/>
    </source>
</evidence>
<dbReference type="AlphaFoldDB" id="A0A1B0A3A7"/>
<protein>
    <submittedName>
        <fullName evidence="1">Uncharacterized protein</fullName>
    </submittedName>
</protein>
<name>A0A1B0A3A7_GLOPL</name>
<organism evidence="1 2">
    <name type="scientific">Glossina pallidipes</name>
    <name type="common">Tsetse fly</name>
    <dbReference type="NCBI Taxonomy" id="7398"/>
    <lineage>
        <taxon>Eukaryota</taxon>
        <taxon>Metazoa</taxon>
        <taxon>Ecdysozoa</taxon>
        <taxon>Arthropoda</taxon>
        <taxon>Hexapoda</taxon>
        <taxon>Insecta</taxon>
        <taxon>Pterygota</taxon>
        <taxon>Neoptera</taxon>
        <taxon>Endopterygota</taxon>
        <taxon>Diptera</taxon>
        <taxon>Brachycera</taxon>
        <taxon>Muscomorpha</taxon>
        <taxon>Hippoboscoidea</taxon>
        <taxon>Glossinidae</taxon>
        <taxon>Glossina</taxon>
    </lineage>
</organism>
<proteinExistence type="predicted"/>
<dbReference type="Proteomes" id="UP000092445">
    <property type="component" value="Unassembled WGS sequence"/>
</dbReference>
<reference evidence="2" key="1">
    <citation type="submission" date="2014-03" db="EMBL/GenBank/DDBJ databases">
        <authorList>
            <person name="Aksoy S."/>
            <person name="Warren W."/>
            <person name="Wilson R.K."/>
        </authorList>
    </citation>
    <scope>NUCLEOTIDE SEQUENCE [LARGE SCALE GENOMIC DNA]</scope>
    <source>
        <strain evidence="2">IAEA</strain>
    </source>
</reference>
<reference evidence="1" key="2">
    <citation type="submission" date="2020-05" db="UniProtKB">
        <authorList>
            <consortium name="EnsemblMetazoa"/>
        </authorList>
    </citation>
    <scope>IDENTIFICATION</scope>
    <source>
        <strain evidence="1">IAEA</strain>
    </source>
</reference>